<dbReference type="EMBL" id="GDID01001628">
    <property type="protein sequence ID" value="JAP94978.1"/>
    <property type="molecule type" value="Transcribed_RNA"/>
</dbReference>
<keyword evidence="1" id="KW-0472">Membrane</keyword>
<accession>A0A146KFM2</accession>
<gene>
    <name evidence="3" type="ORF">TPC1_12171</name>
</gene>
<evidence type="ECO:0000256" key="2">
    <source>
        <dbReference type="SAM" id="SignalP"/>
    </source>
</evidence>
<protein>
    <submittedName>
        <fullName evidence="3">Uncharacterized protein</fullName>
    </submittedName>
</protein>
<keyword evidence="2" id="KW-0732">Signal</keyword>
<feature type="signal peptide" evidence="2">
    <location>
        <begin position="1"/>
        <end position="22"/>
    </location>
</feature>
<feature type="chain" id="PRO_5007526576" evidence="2">
    <location>
        <begin position="23"/>
        <end position="537"/>
    </location>
</feature>
<organism evidence="3">
    <name type="scientific">Trepomonas sp. PC1</name>
    <dbReference type="NCBI Taxonomy" id="1076344"/>
    <lineage>
        <taxon>Eukaryota</taxon>
        <taxon>Metamonada</taxon>
        <taxon>Diplomonadida</taxon>
        <taxon>Hexamitidae</taxon>
        <taxon>Hexamitinae</taxon>
        <taxon>Trepomonas</taxon>
    </lineage>
</organism>
<sequence length="537" mass="61661">MYFVLIVSTVTALLKDIEPAGSYPYTRKQRDCFETTNELHVDQTNNRMCLNLAHKNTDQCDVFHNGVYYDIFFDNEDAWRTQQRDYSNQTTSFCFPCVNDDCSFSKSTEMVSAKLVNEIYESDIPVGAIVQHRTNTSNCFQTSINKMIRGSNEVQFKLYPQECSAILTGCQLTKVVEEAYSTALLSSYVWDISVDQWNTIKIPLSDNFSDYYLIDLPFPNNNLDNGQIKSLAKLTMQCPNHEVILDTLIILIQSLSHLEIGSDRRAIVENTYVQLAVNGLYPPFDQIATDVVVKIDFNDISENKLLNRLTFNMPRVNFSLSYFDCAQFVDFMNPTNQTCETFLRDKVLNYMTKLKLNFNFYYNLNGQSIYATQTVAALTTGCWQYIDMTFSTTEVILDMTSDDTLCPFGRETKVDLKLLDTSYTSIYEGVIYYCNRSELCNQQIRIPCDSNCQLNYKEKDILFTITDDVGTYGEVWISQEIIVENPFRMNYFMIAAGGTGVSIFGMIVLLTLQQVCSKKKENKKEILMKLQLDPIDE</sequence>
<reference evidence="3" key="1">
    <citation type="submission" date="2015-07" db="EMBL/GenBank/DDBJ databases">
        <title>Adaptation to a free-living lifestyle via gene acquisitions in the diplomonad Trepomonas sp. PC1.</title>
        <authorList>
            <person name="Xu F."/>
            <person name="Jerlstrom-Hultqvist J."/>
            <person name="Kolisko M."/>
            <person name="Simpson A.G.B."/>
            <person name="Roger A.J."/>
            <person name="Svard S.G."/>
            <person name="Andersson J.O."/>
        </authorList>
    </citation>
    <scope>NUCLEOTIDE SEQUENCE</scope>
    <source>
        <strain evidence="3">PC1</strain>
    </source>
</reference>
<evidence type="ECO:0000256" key="1">
    <source>
        <dbReference type="SAM" id="Phobius"/>
    </source>
</evidence>
<keyword evidence="1" id="KW-0812">Transmembrane</keyword>
<keyword evidence="1" id="KW-1133">Transmembrane helix</keyword>
<evidence type="ECO:0000313" key="3">
    <source>
        <dbReference type="EMBL" id="JAP94978.1"/>
    </source>
</evidence>
<dbReference type="AlphaFoldDB" id="A0A146KFM2"/>
<feature type="transmembrane region" description="Helical" evidence="1">
    <location>
        <begin position="491"/>
        <end position="512"/>
    </location>
</feature>
<name>A0A146KFM2_9EUKA</name>
<proteinExistence type="predicted"/>